<evidence type="ECO:0000256" key="5">
    <source>
        <dbReference type="PIRSR" id="PIRSR015582-2"/>
    </source>
</evidence>
<name>A0A3A3GQR5_9BURK</name>
<keyword evidence="3 5" id="KW-0460">Magnesium</keyword>
<dbReference type="InterPro" id="IPR005000">
    <property type="entry name" value="Aldolase/citrate-lyase_domain"/>
</dbReference>
<sequence>MRSLLFIPAHDERKLAKGLDSGADALIIDMEDAVPEADKARARGMCAEFVKEHRERLPLFVRVNALSTGLLLDDLAAVVRAQPCGIMLPKCMSGRDVALVDAYVSALEARDGVAAGSLRILPIVTESAAALFDMGSYSTAAGSRLCGMMWGGEDLAADVGTVANRGAQGRYTAPYELARSLTLFGASAAQVLAVDAVYTNFRDAEGLKAEAAEALRDGFSAKAAIHPAQVGPINEAFTPSAEDVAWAKQVIAAFDEAPGRGAIAIEGKMLDRPHYRAAQRVLARANIPVHS</sequence>
<dbReference type="InterPro" id="IPR011206">
    <property type="entry name" value="Citrate_lyase_beta/mcl1/mcl2"/>
</dbReference>
<dbReference type="PANTHER" id="PTHR32308:SF0">
    <property type="entry name" value="HPCH_HPAI ALDOLASE_CITRATE LYASE DOMAIN-CONTAINING PROTEIN"/>
    <property type="match status" value="1"/>
</dbReference>
<evidence type="ECO:0000313" key="8">
    <source>
        <dbReference type="Proteomes" id="UP000266327"/>
    </source>
</evidence>
<dbReference type="PANTHER" id="PTHR32308">
    <property type="entry name" value="LYASE BETA SUBUNIT, PUTATIVE (AFU_ORTHOLOGUE AFUA_4G13030)-RELATED"/>
    <property type="match status" value="1"/>
</dbReference>
<feature type="binding site" evidence="5">
    <location>
        <position position="126"/>
    </location>
    <ligand>
        <name>Mg(2+)</name>
        <dbReference type="ChEBI" id="CHEBI:18420"/>
    </ligand>
</feature>
<comment type="cofactor">
    <cofactor evidence="1">
        <name>Mg(2+)</name>
        <dbReference type="ChEBI" id="CHEBI:18420"/>
    </cofactor>
</comment>
<evidence type="ECO:0000256" key="4">
    <source>
        <dbReference type="PIRSR" id="PIRSR015582-1"/>
    </source>
</evidence>
<dbReference type="GO" id="GO:0000287">
    <property type="term" value="F:magnesium ion binding"/>
    <property type="evidence" value="ECO:0007669"/>
    <property type="project" value="TreeGrafter"/>
</dbReference>
<comment type="caution">
    <text evidence="7">The sequence shown here is derived from an EMBL/GenBank/DDBJ whole genome shotgun (WGS) entry which is preliminary data.</text>
</comment>
<dbReference type="Proteomes" id="UP000266327">
    <property type="component" value="Unassembled WGS sequence"/>
</dbReference>
<keyword evidence="8" id="KW-1185">Reference proteome</keyword>
<reference evidence="8" key="1">
    <citation type="submission" date="2018-09" db="EMBL/GenBank/DDBJ databases">
        <authorList>
            <person name="Zhu H."/>
        </authorList>
    </citation>
    <scope>NUCLEOTIDE SEQUENCE [LARGE SCALE GENOMIC DNA]</scope>
    <source>
        <strain evidence="8">K1S02-23</strain>
    </source>
</reference>
<feature type="binding site" evidence="5">
    <location>
        <position position="154"/>
    </location>
    <ligand>
        <name>Mg(2+)</name>
        <dbReference type="ChEBI" id="CHEBI:18420"/>
    </ligand>
</feature>
<dbReference type="RefSeq" id="WP_119786815.1">
    <property type="nucleotide sequence ID" value="NZ_QYUQ01000002.1"/>
</dbReference>
<evidence type="ECO:0000256" key="1">
    <source>
        <dbReference type="ARBA" id="ARBA00001946"/>
    </source>
</evidence>
<feature type="binding site" evidence="4">
    <location>
        <position position="62"/>
    </location>
    <ligand>
        <name>substrate</name>
    </ligand>
</feature>
<feature type="binding site" evidence="4">
    <location>
        <position position="126"/>
    </location>
    <ligand>
        <name>substrate</name>
    </ligand>
</feature>
<evidence type="ECO:0000259" key="6">
    <source>
        <dbReference type="Pfam" id="PF03328"/>
    </source>
</evidence>
<dbReference type="InterPro" id="IPR040442">
    <property type="entry name" value="Pyrv_kinase-like_dom_sf"/>
</dbReference>
<dbReference type="Gene3D" id="3.20.20.60">
    <property type="entry name" value="Phosphoenolpyruvate-binding domains"/>
    <property type="match status" value="1"/>
</dbReference>
<dbReference type="EMBL" id="QYUQ01000002">
    <property type="protein sequence ID" value="RJG03320.1"/>
    <property type="molecule type" value="Genomic_DNA"/>
</dbReference>
<feature type="domain" description="HpcH/HpaI aldolase/citrate lyase" evidence="6">
    <location>
        <begin position="2"/>
        <end position="227"/>
    </location>
</feature>
<gene>
    <name evidence="7" type="ORF">D3878_18420</name>
</gene>
<accession>A0A3A3GQR5</accession>
<proteinExistence type="predicted"/>
<dbReference type="PIRSF" id="PIRSF015582">
    <property type="entry name" value="Cit_lyase_B"/>
    <property type="match status" value="1"/>
</dbReference>
<protein>
    <submittedName>
        <fullName evidence="7">CoA ester lyase</fullName>
    </submittedName>
</protein>
<keyword evidence="7" id="KW-0456">Lyase</keyword>
<evidence type="ECO:0000256" key="3">
    <source>
        <dbReference type="ARBA" id="ARBA00022842"/>
    </source>
</evidence>
<dbReference type="SUPFAM" id="SSF51621">
    <property type="entry name" value="Phosphoenolpyruvate/pyruvate domain"/>
    <property type="match status" value="1"/>
</dbReference>
<evidence type="ECO:0000313" key="7">
    <source>
        <dbReference type="EMBL" id="RJG03320.1"/>
    </source>
</evidence>
<dbReference type="InterPro" id="IPR015813">
    <property type="entry name" value="Pyrv/PenolPyrv_kinase-like_dom"/>
</dbReference>
<dbReference type="OrthoDB" id="348111at2"/>
<dbReference type="Pfam" id="PF03328">
    <property type="entry name" value="HpcH_HpaI"/>
    <property type="match status" value="1"/>
</dbReference>
<keyword evidence="2 5" id="KW-0479">Metal-binding</keyword>
<dbReference type="AlphaFoldDB" id="A0A3A3GQR5"/>
<dbReference type="GO" id="GO:0016829">
    <property type="term" value="F:lyase activity"/>
    <property type="evidence" value="ECO:0007669"/>
    <property type="project" value="UniProtKB-KW"/>
</dbReference>
<evidence type="ECO:0000256" key="2">
    <source>
        <dbReference type="ARBA" id="ARBA00022723"/>
    </source>
</evidence>
<organism evidence="7 8">
    <name type="scientific">Noviherbaspirillum sedimenti</name>
    <dbReference type="NCBI Taxonomy" id="2320865"/>
    <lineage>
        <taxon>Bacteria</taxon>
        <taxon>Pseudomonadati</taxon>
        <taxon>Pseudomonadota</taxon>
        <taxon>Betaproteobacteria</taxon>
        <taxon>Burkholderiales</taxon>
        <taxon>Oxalobacteraceae</taxon>
        <taxon>Noviherbaspirillum</taxon>
    </lineage>
</organism>
<dbReference type="GO" id="GO:0006107">
    <property type="term" value="P:oxaloacetate metabolic process"/>
    <property type="evidence" value="ECO:0007669"/>
    <property type="project" value="TreeGrafter"/>
</dbReference>